<dbReference type="InterPro" id="IPR005669">
    <property type="entry name" value="Thiosulph/SO4-bd"/>
</dbReference>
<dbReference type="SUPFAM" id="SSF53850">
    <property type="entry name" value="Periplasmic binding protein-like II"/>
    <property type="match status" value="1"/>
</dbReference>
<dbReference type="Proteomes" id="UP000013024">
    <property type="component" value="Unassembled WGS sequence"/>
</dbReference>
<comment type="similarity">
    <text evidence="2">Belongs to the prokaryotic sulfate-binding protein family.</text>
</comment>
<dbReference type="Gene3D" id="3.40.190.10">
    <property type="entry name" value="Periplasmic binding protein-like II"/>
    <property type="match status" value="2"/>
</dbReference>
<name>A0ABN0KCD3_ACICA</name>
<comment type="caution">
    <text evidence="6">The sequence shown here is derived from an EMBL/GenBank/DDBJ whole genome shotgun (WGS) entry which is preliminary data.</text>
</comment>
<evidence type="ECO:0000256" key="1">
    <source>
        <dbReference type="ARBA" id="ARBA00004418"/>
    </source>
</evidence>
<organism evidence="6 7">
    <name type="scientific">Acinetobacter calcoaceticus DSM 30006 = CIP 81.8</name>
    <dbReference type="NCBI Taxonomy" id="981331"/>
    <lineage>
        <taxon>Bacteria</taxon>
        <taxon>Pseudomonadati</taxon>
        <taxon>Pseudomonadota</taxon>
        <taxon>Gammaproteobacteria</taxon>
        <taxon>Moraxellales</taxon>
        <taxon>Moraxellaceae</taxon>
        <taxon>Acinetobacter</taxon>
        <taxon>Acinetobacter calcoaceticus/baumannii complex</taxon>
    </lineage>
</organism>
<evidence type="ECO:0000256" key="3">
    <source>
        <dbReference type="ARBA" id="ARBA00022448"/>
    </source>
</evidence>
<evidence type="ECO:0000313" key="6">
    <source>
        <dbReference type="EMBL" id="ENW02028.1"/>
    </source>
</evidence>
<sequence>MKMSKQYKFIPYLIYLTLCSLPIYSFADIQVYGPGGPAPAMKEAAKQFTNKTGIAVHVTSGPTAQWSDQAKLDADIIYSGSEAMMSDFENSFSEQIIKDSVEPLYLRPAAILVRKGNPKNIKGFKDLAKSNIKVLVTHGAGQVGMWEDIAGRTGNIQLTKSFRKNIVTYAANTGIAKKNWEENSSYDAWLVFNIWGISNPDVGQIIPIEKELVVYRDTGVALTKHSLKDAEAKRFVEFLSSQQGNTIFKKYGWTK</sequence>
<keyword evidence="4" id="KW-0732">Signal</keyword>
<dbReference type="CDD" id="cd13519">
    <property type="entry name" value="PBP2_PEB3_AcfC"/>
    <property type="match status" value="1"/>
</dbReference>
<accession>A0ABN0KCD3</accession>
<evidence type="ECO:0000256" key="5">
    <source>
        <dbReference type="ARBA" id="ARBA00022764"/>
    </source>
</evidence>
<dbReference type="PANTHER" id="PTHR30368">
    <property type="entry name" value="SULFATE-BINDING PROTEIN"/>
    <property type="match status" value="1"/>
</dbReference>
<dbReference type="EMBL" id="APQI01000001">
    <property type="protein sequence ID" value="ENW02028.1"/>
    <property type="molecule type" value="Genomic_DNA"/>
</dbReference>
<evidence type="ECO:0000256" key="2">
    <source>
        <dbReference type="ARBA" id="ARBA00006099"/>
    </source>
</evidence>
<evidence type="ECO:0000313" key="7">
    <source>
        <dbReference type="Proteomes" id="UP000013024"/>
    </source>
</evidence>
<evidence type="ECO:0000256" key="4">
    <source>
        <dbReference type="ARBA" id="ARBA00022729"/>
    </source>
</evidence>
<dbReference type="PANTHER" id="PTHR30368:SF2">
    <property type="entry name" value="SULFATE-BINDING PROTEIN"/>
    <property type="match status" value="1"/>
</dbReference>
<dbReference type="Pfam" id="PF13531">
    <property type="entry name" value="SBP_bac_11"/>
    <property type="match status" value="1"/>
</dbReference>
<reference evidence="6 7" key="1">
    <citation type="submission" date="2013-02" db="EMBL/GenBank/DDBJ databases">
        <title>The Genome Sequence of Acinetobacter calcoaceticus CIP 81.8.</title>
        <authorList>
            <consortium name="The Broad Institute Genome Sequencing Platform"/>
            <consortium name="The Broad Institute Genome Sequencing Center for Infectious Disease"/>
            <person name="Cerqueira G."/>
            <person name="Feldgarden M."/>
            <person name="Courvalin P."/>
            <person name="Perichon B."/>
            <person name="Grillot-Courvalin C."/>
            <person name="Clermont D."/>
            <person name="Rocha E."/>
            <person name="Yoon E.-J."/>
            <person name="Nemec A."/>
            <person name="Walker B."/>
            <person name="Young S.K."/>
            <person name="Zeng Q."/>
            <person name="Gargeya S."/>
            <person name="Fitzgerald M."/>
            <person name="Haas B."/>
            <person name="Abouelleil A."/>
            <person name="Alvarado L."/>
            <person name="Arachchi H.M."/>
            <person name="Berlin A.M."/>
            <person name="Chapman S.B."/>
            <person name="Dewar J."/>
            <person name="Goldberg J."/>
            <person name="Griggs A."/>
            <person name="Gujja S."/>
            <person name="Hansen M."/>
            <person name="Howarth C."/>
            <person name="Imamovic A."/>
            <person name="Larimer J."/>
            <person name="McCowan C."/>
            <person name="Murphy C."/>
            <person name="Neiman D."/>
            <person name="Pearson M."/>
            <person name="Priest M."/>
            <person name="Roberts A."/>
            <person name="Saif S."/>
            <person name="Shea T."/>
            <person name="Sisk P."/>
            <person name="Sykes S."/>
            <person name="Wortman J."/>
            <person name="Nusbaum C."/>
            <person name="Birren B."/>
        </authorList>
    </citation>
    <scope>NUCLEOTIDE SEQUENCE [LARGE SCALE GENOMIC DNA]</scope>
    <source>
        <strain evidence="6 7">CIP 81.8</strain>
    </source>
</reference>
<comment type="subcellular location">
    <subcellularLocation>
        <location evidence="1">Periplasm</location>
    </subcellularLocation>
</comment>
<gene>
    <name evidence="6" type="ORF">F936_00388</name>
</gene>
<protein>
    <recommendedName>
        <fullName evidence="8">PBP domain-containing protein</fullName>
    </recommendedName>
</protein>
<proteinExistence type="inferred from homology"/>
<evidence type="ECO:0008006" key="8">
    <source>
        <dbReference type="Google" id="ProtNLM"/>
    </source>
</evidence>
<keyword evidence="5" id="KW-0574">Periplasm</keyword>
<keyword evidence="3" id="KW-0813">Transport</keyword>
<keyword evidence="7" id="KW-1185">Reference proteome</keyword>